<reference evidence="3" key="2">
    <citation type="submission" date="2023-05" db="EMBL/GenBank/DDBJ databases">
        <authorList>
            <consortium name="Lawrence Berkeley National Laboratory"/>
            <person name="Steindorff A."/>
            <person name="Hensen N."/>
            <person name="Bonometti L."/>
            <person name="Westerberg I."/>
            <person name="Brannstrom I.O."/>
            <person name="Guillou S."/>
            <person name="Cros-Aarteil S."/>
            <person name="Calhoun S."/>
            <person name="Haridas S."/>
            <person name="Kuo A."/>
            <person name="Mondo S."/>
            <person name="Pangilinan J."/>
            <person name="Riley R."/>
            <person name="Labutti K."/>
            <person name="Andreopoulos B."/>
            <person name="Lipzen A."/>
            <person name="Chen C."/>
            <person name="Yanf M."/>
            <person name="Daum C."/>
            <person name="Ng V."/>
            <person name="Clum A."/>
            <person name="Ohm R."/>
            <person name="Martin F."/>
            <person name="Silar P."/>
            <person name="Natvig D."/>
            <person name="Lalanne C."/>
            <person name="Gautier V."/>
            <person name="Ament-Velasquez S.L."/>
            <person name="Kruys A."/>
            <person name="Hutchinson M.I."/>
            <person name="Powell A.J."/>
            <person name="Barry K."/>
            <person name="Miller A.N."/>
            <person name="Grigoriev I.V."/>
            <person name="Debuchy R."/>
            <person name="Gladieux P."/>
            <person name="Thoren M.H."/>
            <person name="Johannesson H."/>
        </authorList>
    </citation>
    <scope>NUCLEOTIDE SEQUENCE</scope>
    <source>
        <strain evidence="3">PSN293</strain>
    </source>
</reference>
<keyword evidence="4" id="KW-1185">Reference proteome</keyword>
<keyword evidence="2" id="KW-0812">Transmembrane</keyword>
<feature type="compositionally biased region" description="Acidic residues" evidence="1">
    <location>
        <begin position="1"/>
        <end position="30"/>
    </location>
</feature>
<reference evidence="3" key="1">
    <citation type="journal article" date="2023" name="Mol. Phylogenet. Evol.">
        <title>Genome-scale phylogeny and comparative genomics of the fungal order Sordariales.</title>
        <authorList>
            <person name="Hensen N."/>
            <person name="Bonometti L."/>
            <person name="Westerberg I."/>
            <person name="Brannstrom I.O."/>
            <person name="Guillou S."/>
            <person name="Cros-Aarteil S."/>
            <person name="Calhoun S."/>
            <person name="Haridas S."/>
            <person name="Kuo A."/>
            <person name="Mondo S."/>
            <person name="Pangilinan J."/>
            <person name="Riley R."/>
            <person name="LaButti K."/>
            <person name="Andreopoulos B."/>
            <person name="Lipzen A."/>
            <person name="Chen C."/>
            <person name="Yan M."/>
            <person name="Daum C."/>
            <person name="Ng V."/>
            <person name="Clum A."/>
            <person name="Steindorff A."/>
            <person name="Ohm R.A."/>
            <person name="Martin F."/>
            <person name="Silar P."/>
            <person name="Natvig D.O."/>
            <person name="Lalanne C."/>
            <person name="Gautier V."/>
            <person name="Ament-Velasquez S.L."/>
            <person name="Kruys A."/>
            <person name="Hutchinson M.I."/>
            <person name="Powell A.J."/>
            <person name="Barry K."/>
            <person name="Miller A.N."/>
            <person name="Grigoriev I.V."/>
            <person name="Debuchy R."/>
            <person name="Gladieux P."/>
            <person name="Hiltunen Thoren M."/>
            <person name="Johannesson H."/>
        </authorList>
    </citation>
    <scope>NUCLEOTIDE SEQUENCE</scope>
    <source>
        <strain evidence="3">PSN293</strain>
    </source>
</reference>
<name>A0AAN7B0L9_9PEZI</name>
<evidence type="ECO:0000313" key="3">
    <source>
        <dbReference type="EMBL" id="KAK4208296.1"/>
    </source>
</evidence>
<evidence type="ECO:0000256" key="2">
    <source>
        <dbReference type="SAM" id="Phobius"/>
    </source>
</evidence>
<sequence>MATELEDDLEDELEDDSEDDSDDDSEEDSEEGQKVAEATKLEEEINKLFEIENETDMIFRAQMVAEFRNRKAAEWRRMKEERQEEASLEHKSAEEEPPVHDGGNTLYSFLFGKYGITFGILFCLFIGFIPFIGTLDSDEMGEEPKRGGAAQKGSTSMKITEARERCKRLRDERRRWEELRKQGG</sequence>
<organism evidence="3 4">
    <name type="scientific">Rhypophila decipiens</name>
    <dbReference type="NCBI Taxonomy" id="261697"/>
    <lineage>
        <taxon>Eukaryota</taxon>
        <taxon>Fungi</taxon>
        <taxon>Dikarya</taxon>
        <taxon>Ascomycota</taxon>
        <taxon>Pezizomycotina</taxon>
        <taxon>Sordariomycetes</taxon>
        <taxon>Sordariomycetidae</taxon>
        <taxon>Sordariales</taxon>
        <taxon>Naviculisporaceae</taxon>
        <taxon>Rhypophila</taxon>
    </lineage>
</organism>
<keyword evidence="2" id="KW-0472">Membrane</keyword>
<feature type="transmembrane region" description="Helical" evidence="2">
    <location>
        <begin position="114"/>
        <end position="135"/>
    </location>
</feature>
<feature type="region of interest" description="Disordered" evidence="1">
    <location>
        <begin position="1"/>
        <end position="39"/>
    </location>
</feature>
<evidence type="ECO:0000313" key="4">
    <source>
        <dbReference type="Proteomes" id="UP001301769"/>
    </source>
</evidence>
<proteinExistence type="predicted"/>
<comment type="caution">
    <text evidence="3">The sequence shown here is derived from an EMBL/GenBank/DDBJ whole genome shotgun (WGS) entry which is preliminary data.</text>
</comment>
<dbReference type="Proteomes" id="UP001301769">
    <property type="component" value="Unassembled WGS sequence"/>
</dbReference>
<keyword evidence="2" id="KW-1133">Transmembrane helix</keyword>
<feature type="region of interest" description="Disordered" evidence="1">
    <location>
        <begin position="141"/>
        <end position="164"/>
    </location>
</feature>
<feature type="region of interest" description="Disordered" evidence="1">
    <location>
        <begin position="78"/>
        <end position="99"/>
    </location>
</feature>
<protein>
    <submittedName>
        <fullName evidence="3">Uncharacterized protein</fullName>
    </submittedName>
</protein>
<accession>A0AAN7B0L9</accession>
<dbReference type="EMBL" id="MU858250">
    <property type="protein sequence ID" value="KAK4208296.1"/>
    <property type="molecule type" value="Genomic_DNA"/>
</dbReference>
<evidence type="ECO:0000256" key="1">
    <source>
        <dbReference type="SAM" id="MobiDB-lite"/>
    </source>
</evidence>
<dbReference type="AlphaFoldDB" id="A0AAN7B0L9"/>
<gene>
    <name evidence="3" type="ORF">QBC37DRAFT_405438</name>
</gene>